<reference evidence="2 3" key="1">
    <citation type="submission" date="2016-10" db="EMBL/GenBank/DDBJ databases">
        <authorList>
            <person name="de Groot N.N."/>
        </authorList>
    </citation>
    <scope>NUCLEOTIDE SEQUENCE [LARGE SCALE GENOMIC DNA]</scope>
    <source>
        <strain evidence="2 3">DSM 22024</strain>
    </source>
</reference>
<dbReference type="PANTHER" id="PTHR43610">
    <property type="entry name" value="BLL6696 PROTEIN"/>
    <property type="match status" value="1"/>
</dbReference>
<dbReference type="SUPFAM" id="SSF55729">
    <property type="entry name" value="Acyl-CoA N-acyltransferases (Nat)"/>
    <property type="match status" value="1"/>
</dbReference>
<dbReference type="RefSeq" id="WP_092654694.1">
    <property type="nucleotide sequence ID" value="NZ_LT629732.1"/>
</dbReference>
<dbReference type="Gene3D" id="3.40.630.30">
    <property type="match status" value="1"/>
</dbReference>
<dbReference type="STRING" id="117157.SAMN04489717_3485"/>
<keyword evidence="2" id="KW-0808">Transferase</keyword>
<keyword evidence="3" id="KW-1185">Reference proteome</keyword>
<evidence type="ECO:0000259" key="1">
    <source>
        <dbReference type="PROSITE" id="PS51186"/>
    </source>
</evidence>
<accession>A0A1H1U5T3</accession>
<organism evidence="2 3">
    <name type="scientific">Actinopolymorpha singaporensis</name>
    <dbReference type="NCBI Taxonomy" id="117157"/>
    <lineage>
        <taxon>Bacteria</taxon>
        <taxon>Bacillati</taxon>
        <taxon>Actinomycetota</taxon>
        <taxon>Actinomycetes</taxon>
        <taxon>Propionibacteriales</taxon>
        <taxon>Actinopolymorphaceae</taxon>
        <taxon>Actinopolymorpha</taxon>
    </lineage>
</organism>
<protein>
    <submittedName>
        <fullName evidence="2">Protein N-acetyltransferase, RimJ/RimL family</fullName>
    </submittedName>
</protein>
<dbReference type="InterPro" id="IPR016181">
    <property type="entry name" value="Acyl_CoA_acyltransferase"/>
</dbReference>
<dbReference type="PROSITE" id="PS51186">
    <property type="entry name" value="GNAT"/>
    <property type="match status" value="1"/>
</dbReference>
<proteinExistence type="predicted"/>
<dbReference type="OrthoDB" id="9795199at2"/>
<feature type="domain" description="N-acetyltransferase" evidence="1">
    <location>
        <begin position="20"/>
        <end position="185"/>
    </location>
</feature>
<evidence type="ECO:0000313" key="3">
    <source>
        <dbReference type="Proteomes" id="UP000198983"/>
    </source>
</evidence>
<dbReference type="InterPro" id="IPR000182">
    <property type="entry name" value="GNAT_dom"/>
</dbReference>
<gene>
    <name evidence="2" type="ORF">SAMN04489717_3485</name>
</gene>
<dbReference type="GO" id="GO:0016747">
    <property type="term" value="F:acyltransferase activity, transferring groups other than amino-acyl groups"/>
    <property type="evidence" value="ECO:0007669"/>
    <property type="project" value="InterPro"/>
</dbReference>
<name>A0A1H1U5T3_9ACTN</name>
<dbReference type="EMBL" id="LT629732">
    <property type="protein sequence ID" value="SDS67784.1"/>
    <property type="molecule type" value="Genomic_DNA"/>
</dbReference>
<dbReference type="AlphaFoldDB" id="A0A1H1U5T3"/>
<dbReference type="PANTHER" id="PTHR43610:SF1">
    <property type="entry name" value="N-ACETYLTRANSFERASE DOMAIN-CONTAINING PROTEIN"/>
    <property type="match status" value="1"/>
</dbReference>
<dbReference type="Pfam" id="PF13302">
    <property type="entry name" value="Acetyltransf_3"/>
    <property type="match status" value="1"/>
</dbReference>
<evidence type="ECO:0000313" key="2">
    <source>
        <dbReference type="EMBL" id="SDS67784.1"/>
    </source>
</evidence>
<dbReference type="Proteomes" id="UP000198983">
    <property type="component" value="Chromosome I"/>
</dbReference>
<sequence>MHVSSPGTTFTCPVLEGRLVRLEPLGHHHAGDLARAGEEDRRPYAFTWVPTAGEVKAYIDAQLARAAAGKLAPYAVMEKASGRAVGATAYWDPRPWPDGGGLCAVEVGFTWLAASAQGRGINTEAKLLLFDHAFIEFGVARVDLKTDARNIRSRAAIESVGASFEGVLRRWSRSWAPGEEGLLRDSAMYSIVADEWPEARARLLERLARHLSPGSRSFRLGAGASPDR</sequence>